<evidence type="ECO:0000313" key="3">
    <source>
        <dbReference type="Proteomes" id="UP000032578"/>
    </source>
</evidence>
<dbReference type="PATRIC" id="fig|1435349.4.peg.1165"/>
<proteinExistence type="predicted"/>
<sequence>MKNLKFLTLIILTSIFTLTSCQDEIDVENGDNPNTNSSTSPTASNLERSSMYDGSFDDFIDGVSCSSILFPFTATVNDTQVTLVSESDYSLVLNILGEFIADDDSIELQFPLSVKLSNYTEVVVTNQTEYDAIIDACETAEENAEDAISCINIDFPVTLLTYNINIEQTGSVVLESEQELYTYMSNINEDEFFAVNYPITATLNGDSDTVIEISSDADLQSSISDCLENEDIEDEAEDNAEALENILVDTTFKIESFIETGIDKANDYIEYTIDFSNDLSCTAENTVNTLIADIEGTYEVTSSTEVYLNLTFSANASFELLNHTWEVTSFSESSITLQSTTNAAITLVLEKI</sequence>
<keyword evidence="3" id="KW-1185">Reference proteome</keyword>
<dbReference type="EMBL" id="JTDW01000018">
    <property type="protein sequence ID" value="KJD32671.1"/>
    <property type="molecule type" value="Genomic_DNA"/>
</dbReference>
<dbReference type="STRING" id="1435349.PW52_15675"/>
<organism evidence="2 3">
    <name type="scientific">Neotamlana sedimentorum</name>
    <dbReference type="NCBI Taxonomy" id="1435349"/>
    <lineage>
        <taxon>Bacteria</taxon>
        <taxon>Pseudomonadati</taxon>
        <taxon>Bacteroidota</taxon>
        <taxon>Flavobacteriia</taxon>
        <taxon>Flavobacteriales</taxon>
        <taxon>Flavobacteriaceae</taxon>
        <taxon>Neotamlana</taxon>
    </lineage>
</organism>
<reference evidence="2 3" key="1">
    <citation type="submission" date="2014-11" db="EMBL/GenBank/DDBJ databases">
        <title>Tamlana sedimentorum sp. nov., isolated from shallow sand sediments of the Sea of Japan.</title>
        <authorList>
            <person name="Romanenko L.A."/>
        </authorList>
    </citation>
    <scope>NUCLEOTIDE SEQUENCE [LARGE SCALE GENOMIC DNA]</scope>
    <source>
        <strain evidence="2 3">JCM 19808</strain>
    </source>
</reference>
<feature type="region of interest" description="Disordered" evidence="1">
    <location>
        <begin position="27"/>
        <end position="47"/>
    </location>
</feature>
<feature type="compositionally biased region" description="Low complexity" evidence="1">
    <location>
        <begin position="32"/>
        <end position="45"/>
    </location>
</feature>
<protein>
    <recommendedName>
        <fullName evidence="4">Lipoprotein</fullName>
    </recommendedName>
</protein>
<dbReference type="AlphaFoldDB" id="A0A0D7W0Q3"/>
<dbReference type="Proteomes" id="UP000032578">
    <property type="component" value="Unassembled WGS sequence"/>
</dbReference>
<evidence type="ECO:0008006" key="4">
    <source>
        <dbReference type="Google" id="ProtNLM"/>
    </source>
</evidence>
<evidence type="ECO:0000313" key="2">
    <source>
        <dbReference type="EMBL" id="KJD32671.1"/>
    </source>
</evidence>
<accession>A0A0D7W0Q3</accession>
<dbReference type="PROSITE" id="PS51257">
    <property type="entry name" value="PROKAR_LIPOPROTEIN"/>
    <property type="match status" value="1"/>
</dbReference>
<evidence type="ECO:0000256" key="1">
    <source>
        <dbReference type="SAM" id="MobiDB-lite"/>
    </source>
</evidence>
<comment type="caution">
    <text evidence="2">The sequence shown here is derived from an EMBL/GenBank/DDBJ whole genome shotgun (WGS) entry which is preliminary data.</text>
</comment>
<dbReference type="RefSeq" id="WP_044633927.1">
    <property type="nucleotide sequence ID" value="NZ_JTDW01000018.1"/>
</dbReference>
<gene>
    <name evidence="2" type="ORF">PW52_15675</name>
</gene>
<dbReference type="OrthoDB" id="832379at2"/>
<name>A0A0D7W0Q3_9FLAO</name>